<dbReference type="EMBL" id="JANVFU010000005">
    <property type="protein sequence ID" value="KAJ3745725.1"/>
    <property type="molecule type" value="Genomic_DNA"/>
</dbReference>
<protein>
    <submittedName>
        <fullName evidence="1">Uncharacterized protein</fullName>
    </submittedName>
</protein>
<gene>
    <name evidence="1" type="ORF">DFH05DRAFT_1523993</name>
</gene>
<evidence type="ECO:0000313" key="2">
    <source>
        <dbReference type="Proteomes" id="UP001142393"/>
    </source>
</evidence>
<keyword evidence="2" id="KW-1185">Reference proteome</keyword>
<accession>A0A9W8TZ32</accession>
<organism evidence="1 2">
    <name type="scientific">Lentinula detonsa</name>
    <dbReference type="NCBI Taxonomy" id="2804962"/>
    <lineage>
        <taxon>Eukaryota</taxon>
        <taxon>Fungi</taxon>
        <taxon>Dikarya</taxon>
        <taxon>Basidiomycota</taxon>
        <taxon>Agaricomycotina</taxon>
        <taxon>Agaricomycetes</taxon>
        <taxon>Agaricomycetidae</taxon>
        <taxon>Agaricales</taxon>
        <taxon>Marasmiineae</taxon>
        <taxon>Omphalotaceae</taxon>
        <taxon>Lentinula</taxon>
    </lineage>
</organism>
<name>A0A9W8TZ32_9AGAR</name>
<dbReference type="Proteomes" id="UP001142393">
    <property type="component" value="Unassembled WGS sequence"/>
</dbReference>
<proteinExistence type="predicted"/>
<reference evidence="1 2" key="1">
    <citation type="journal article" date="2023" name="Proc. Natl. Acad. Sci. U.S.A.">
        <title>A global phylogenomic analysis of the shiitake genus Lentinula.</title>
        <authorList>
            <person name="Sierra-Patev S."/>
            <person name="Min B."/>
            <person name="Naranjo-Ortiz M."/>
            <person name="Looney B."/>
            <person name="Konkel Z."/>
            <person name="Slot J.C."/>
            <person name="Sakamoto Y."/>
            <person name="Steenwyk J.L."/>
            <person name="Rokas A."/>
            <person name="Carro J."/>
            <person name="Camarero S."/>
            <person name="Ferreira P."/>
            <person name="Molpeceres G."/>
            <person name="Ruiz-Duenas F.J."/>
            <person name="Serrano A."/>
            <person name="Henrissat B."/>
            <person name="Drula E."/>
            <person name="Hughes K.W."/>
            <person name="Mata J.L."/>
            <person name="Ishikawa N.K."/>
            <person name="Vargas-Isla R."/>
            <person name="Ushijima S."/>
            <person name="Smith C.A."/>
            <person name="Donoghue J."/>
            <person name="Ahrendt S."/>
            <person name="Andreopoulos W."/>
            <person name="He G."/>
            <person name="LaButti K."/>
            <person name="Lipzen A."/>
            <person name="Ng V."/>
            <person name="Riley R."/>
            <person name="Sandor L."/>
            <person name="Barry K."/>
            <person name="Martinez A.T."/>
            <person name="Xiao Y."/>
            <person name="Gibbons J.G."/>
            <person name="Terashima K."/>
            <person name="Grigoriev I.V."/>
            <person name="Hibbett D."/>
        </authorList>
    </citation>
    <scope>NUCLEOTIDE SEQUENCE [LARGE SCALE GENOMIC DNA]</scope>
    <source>
        <strain evidence="1 2">TFB7810</strain>
    </source>
</reference>
<sequence>MSSFSYTIRDPLLQVLVISSLDVNFPWLPESSSFMSVFTTTSVILDFRAPVRVSRNVILYKIHIFATSTQAGFYQRLLNALTLPLSGVLTSRFILHLRKCEHNLSALERVAVETVNTTAINGDLLSSIIEPQFGWDPVEVDALVRQDLEVADIENTAGV</sequence>
<comment type="caution">
    <text evidence="1">The sequence shown here is derived from an EMBL/GenBank/DDBJ whole genome shotgun (WGS) entry which is preliminary data.</text>
</comment>
<evidence type="ECO:0000313" key="1">
    <source>
        <dbReference type="EMBL" id="KAJ3745725.1"/>
    </source>
</evidence>
<dbReference type="AlphaFoldDB" id="A0A9W8TZ32"/>